<proteinExistence type="predicted"/>
<dbReference type="InterPro" id="IPR014819">
    <property type="entry name" value="PriCT_2"/>
</dbReference>
<feature type="region of interest" description="Disordered" evidence="1">
    <location>
        <begin position="85"/>
        <end position="118"/>
    </location>
</feature>
<name>A0A9D7F7R2_9RHOO</name>
<dbReference type="AlphaFoldDB" id="A0A9D7F7R2"/>
<dbReference type="Gene3D" id="3.40.50.300">
    <property type="entry name" value="P-loop containing nucleotide triphosphate hydrolases"/>
    <property type="match status" value="1"/>
</dbReference>
<evidence type="ECO:0000313" key="4">
    <source>
        <dbReference type="Proteomes" id="UP000886602"/>
    </source>
</evidence>
<dbReference type="SUPFAM" id="SSF52540">
    <property type="entry name" value="P-loop containing nucleoside triphosphate hydrolases"/>
    <property type="match status" value="1"/>
</dbReference>
<dbReference type="Pfam" id="PF08707">
    <property type="entry name" value="PriCT_2"/>
    <property type="match status" value="1"/>
</dbReference>
<sequence>MNRDPFTEIARARSALDSLDPSTDRETWVRLAMSAKAAGLDFDDFHNWSAGAGNYKSEAECRSVWNSTKESGGITAATIFKAARDSGWSDSTEPPPKRTQSRQVEGKAPEPDKAPLHDPATLWNACKPVAASHEYINRKLGLPDGLRVYHGNLTIAGQACDGSLVLPCRSLSGDLATLQFIPPGPDAKKLFLPGAKLPSDACLIVGGPVRDDRPVYICEGIGQAWSAHQGTTAPAAVCFGVGRMQGIAKALRERHKAARLVLVADAGKENQCAAIAKDIHGAWVEMPKGSASNYDLNDFHKEHDLKAVAALLEQVKEQPQRFKLLTPADLANLPPVQWRIKGVLPTEGITADFGPSGSAKSFLVIDKLAAVAGGREWFGCRVTQCPVLYVALEGEAGISQRVKAWQCKNGKLPESFRFMLQSLDIRITADRADLVEAVKAAGYHGGILAIDTLNRAAPGMDENDSKSMGEVITAAKAIQAALGGLVLLVHHTGKDATKGLRGHSSLHAALDAAIEVSRDGDRREWRMAKSKDGEDGEAHPFRLEVVEIGTDEDGEPITSCVVVPEESTGDAVHRALPPKSGNQRVIWDALGSVLKASSSYCQGGAAPTRPCVRLEDAIEKIRTRLVCDPKRQTERTRAAITGLVNRGLIEHQEGWLWIA</sequence>
<evidence type="ECO:0000256" key="1">
    <source>
        <dbReference type="SAM" id="MobiDB-lite"/>
    </source>
</evidence>
<dbReference type="Pfam" id="PF13481">
    <property type="entry name" value="AAA_25"/>
    <property type="match status" value="1"/>
</dbReference>
<dbReference type="GO" id="GO:0016817">
    <property type="term" value="F:hydrolase activity, acting on acid anhydrides"/>
    <property type="evidence" value="ECO:0007669"/>
    <property type="project" value="InterPro"/>
</dbReference>
<dbReference type="InterPro" id="IPR027417">
    <property type="entry name" value="P-loop_NTPase"/>
</dbReference>
<organism evidence="3 4">
    <name type="scientific">Candidatus Propionivibrio dominans</name>
    <dbReference type="NCBI Taxonomy" id="2954373"/>
    <lineage>
        <taxon>Bacteria</taxon>
        <taxon>Pseudomonadati</taxon>
        <taxon>Pseudomonadota</taxon>
        <taxon>Betaproteobacteria</taxon>
        <taxon>Rhodocyclales</taxon>
        <taxon>Rhodocyclaceae</taxon>
        <taxon>Propionivibrio</taxon>
    </lineage>
</organism>
<comment type="caution">
    <text evidence="3">The sequence shown here is derived from an EMBL/GenBank/DDBJ whole genome shotgun (WGS) entry which is preliminary data.</text>
</comment>
<dbReference type="CDD" id="cd01125">
    <property type="entry name" value="RepA_RSF1010_like"/>
    <property type="match status" value="1"/>
</dbReference>
<feature type="compositionally biased region" description="Basic and acidic residues" evidence="1">
    <location>
        <begin position="104"/>
        <end position="116"/>
    </location>
</feature>
<reference evidence="3" key="1">
    <citation type="submission" date="2020-10" db="EMBL/GenBank/DDBJ databases">
        <title>Connecting structure to function with the recovery of over 1000 high-quality activated sludge metagenome-assembled genomes encoding full-length rRNA genes using long-read sequencing.</title>
        <authorList>
            <person name="Singleton C.M."/>
            <person name="Petriglieri F."/>
            <person name="Kristensen J.M."/>
            <person name="Kirkegaard R.H."/>
            <person name="Michaelsen T.Y."/>
            <person name="Andersen M.H."/>
            <person name="Karst S.M."/>
            <person name="Dueholm M.S."/>
            <person name="Nielsen P.H."/>
            <person name="Albertsen M."/>
        </authorList>
    </citation>
    <scope>NUCLEOTIDE SEQUENCE</scope>
    <source>
        <strain evidence="3">EsbW_18-Q3-R4-48_MAXAC.044</strain>
    </source>
</reference>
<evidence type="ECO:0000259" key="2">
    <source>
        <dbReference type="Pfam" id="PF08707"/>
    </source>
</evidence>
<feature type="domain" description="Primase C-terminal 2" evidence="2">
    <location>
        <begin position="12"/>
        <end position="83"/>
    </location>
</feature>
<dbReference type="Proteomes" id="UP000886602">
    <property type="component" value="Unassembled WGS sequence"/>
</dbReference>
<dbReference type="InterPro" id="IPR038724">
    <property type="entry name" value="RepA"/>
</dbReference>
<protein>
    <submittedName>
        <fullName evidence="3">AAA family ATPase</fullName>
    </submittedName>
</protein>
<gene>
    <name evidence="3" type="ORF">IPJ48_11010</name>
</gene>
<evidence type="ECO:0000313" key="3">
    <source>
        <dbReference type="EMBL" id="MBK7423577.1"/>
    </source>
</evidence>
<accession>A0A9D7F7R2</accession>
<dbReference type="EMBL" id="JADJNC010000016">
    <property type="protein sequence ID" value="MBK7423577.1"/>
    <property type="molecule type" value="Genomic_DNA"/>
</dbReference>